<dbReference type="Pfam" id="PF01261">
    <property type="entry name" value="AP_endonuc_2"/>
    <property type="match status" value="1"/>
</dbReference>
<dbReference type="Gene3D" id="3.20.20.150">
    <property type="entry name" value="Divalent-metal-dependent TIM barrel enzymes"/>
    <property type="match status" value="1"/>
</dbReference>
<dbReference type="STRING" id="530564.Psta_3876"/>
<dbReference type="PANTHER" id="PTHR12110">
    <property type="entry name" value="HYDROXYPYRUVATE ISOMERASE"/>
    <property type="match status" value="1"/>
</dbReference>
<dbReference type="PANTHER" id="PTHR12110:SF52">
    <property type="entry name" value="XYLOSE ISOMERASE"/>
    <property type="match status" value="1"/>
</dbReference>
<proteinExistence type="predicted"/>
<evidence type="ECO:0000313" key="2">
    <source>
        <dbReference type="EMBL" id="ADB18531.1"/>
    </source>
</evidence>
<reference evidence="2 3" key="1">
    <citation type="journal article" date="2009" name="Stand. Genomic Sci.">
        <title>Complete genome sequence of Pirellula staleyi type strain (ATCC 27377).</title>
        <authorList>
            <person name="Clum A."/>
            <person name="Tindall B.J."/>
            <person name="Sikorski J."/>
            <person name="Ivanova N."/>
            <person name="Mavrommatis K."/>
            <person name="Lucas S."/>
            <person name="Glavina del Rio T."/>
            <person name="Nolan M."/>
            <person name="Chen F."/>
            <person name="Tice H."/>
            <person name="Pitluck S."/>
            <person name="Cheng J.F."/>
            <person name="Chertkov O."/>
            <person name="Brettin T."/>
            <person name="Han C."/>
            <person name="Detter J.C."/>
            <person name="Kuske C."/>
            <person name="Bruce D."/>
            <person name="Goodwin L."/>
            <person name="Ovchinikova G."/>
            <person name="Pati A."/>
            <person name="Mikhailova N."/>
            <person name="Chen A."/>
            <person name="Palaniappan K."/>
            <person name="Land M."/>
            <person name="Hauser L."/>
            <person name="Chang Y.J."/>
            <person name="Jeffries C.D."/>
            <person name="Chain P."/>
            <person name="Rohde M."/>
            <person name="Goker M."/>
            <person name="Bristow J."/>
            <person name="Eisen J.A."/>
            <person name="Markowitz V."/>
            <person name="Hugenholtz P."/>
            <person name="Kyrpides N.C."/>
            <person name="Klenk H.P."/>
            <person name="Lapidus A."/>
        </authorList>
    </citation>
    <scope>NUCLEOTIDE SEQUENCE [LARGE SCALE GENOMIC DNA]</scope>
    <source>
        <strain evidence="3">ATCC 27377 / DSM 6068 / ICPB 4128</strain>
    </source>
</reference>
<dbReference type="HOGENOM" id="CLU_050006_5_0_0"/>
<dbReference type="EMBL" id="CP001848">
    <property type="protein sequence ID" value="ADB18531.1"/>
    <property type="molecule type" value="Genomic_DNA"/>
</dbReference>
<dbReference type="InterPro" id="IPR013022">
    <property type="entry name" value="Xyl_isomerase-like_TIM-brl"/>
</dbReference>
<dbReference type="eggNOG" id="COG1082">
    <property type="taxonomic scope" value="Bacteria"/>
</dbReference>
<dbReference type="InterPro" id="IPR036237">
    <property type="entry name" value="Xyl_isomerase-like_sf"/>
</dbReference>
<keyword evidence="2" id="KW-0413">Isomerase</keyword>
<accession>D2R146</accession>
<gene>
    <name evidence="2" type="ordered locus">Psta_3876</name>
</gene>
<sequence>MLLGYNTNGWAHHDPLDAIAELANLGYQSIAITLDHGRLNPFDVRFPDELRRTRALLDERNLTSVVETGARFLLDPKMKHEPTLVSSAPEARSRRIDFYYRAIDAARALGSSSVSLWSGIARDQATEEQLLERIAESLAPVLDRAAAAGVWIAFEPEPGMVIDTMSRFTRLLQWIDHTHLKLTLDIGHLYCQGELPIADYVARWSDRMVNVHLEDMRADVHEHLMFGEGEMEFPPIIAALARCGYQGGVHVELSRHSHEAPQAARKAWEFLAPLFNRALGK</sequence>
<organism evidence="2 3">
    <name type="scientific">Pirellula staleyi (strain ATCC 27377 / DSM 6068 / ICPB 4128)</name>
    <name type="common">Pirella staleyi</name>
    <dbReference type="NCBI Taxonomy" id="530564"/>
    <lineage>
        <taxon>Bacteria</taxon>
        <taxon>Pseudomonadati</taxon>
        <taxon>Planctomycetota</taxon>
        <taxon>Planctomycetia</taxon>
        <taxon>Pirellulales</taxon>
        <taxon>Pirellulaceae</taxon>
        <taxon>Pirellula</taxon>
    </lineage>
</organism>
<dbReference type="OrthoDB" id="1900402at2"/>
<dbReference type="InterPro" id="IPR050312">
    <property type="entry name" value="IolE/XylAMocC-like"/>
</dbReference>
<dbReference type="KEGG" id="psl:Psta_3876"/>
<dbReference type="GO" id="GO:0016853">
    <property type="term" value="F:isomerase activity"/>
    <property type="evidence" value="ECO:0007669"/>
    <property type="project" value="UniProtKB-KW"/>
</dbReference>
<evidence type="ECO:0000259" key="1">
    <source>
        <dbReference type="Pfam" id="PF01261"/>
    </source>
</evidence>
<protein>
    <submittedName>
        <fullName evidence="2">Xylose isomerase domain protein TIM barrel</fullName>
    </submittedName>
</protein>
<dbReference type="SUPFAM" id="SSF51658">
    <property type="entry name" value="Xylose isomerase-like"/>
    <property type="match status" value="1"/>
</dbReference>
<name>D2R146_PIRSD</name>
<keyword evidence="3" id="KW-1185">Reference proteome</keyword>
<dbReference type="AlphaFoldDB" id="D2R146"/>
<evidence type="ECO:0000313" key="3">
    <source>
        <dbReference type="Proteomes" id="UP000001887"/>
    </source>
</evidence>
<feature type="domain" description="Xylose isomerase-like TIM barrel" evidence="1">
    <location>
        <begin position="20"/>
        <end position="272"/>
    </location>
</feature>
<dbReference type="Proteomes" id="UP000001887">
    <property type="component" value="Chromosome"/>
</dbReference>